<comment type="caution">
    <text evidence="1">The sequence shown here is derived from an EMBL/GenBank/DDBJ whole genome shotgun (WGS) entry which is preliminary data.</text>
</comment>
<name>A0A0F9DA72_9ZZZZ</name>
<protein>
    <submittedName>
        <fullName evidence="1">Uncharacterized protein</fullName>
    </submittedName>
</protein>
<organism evidence="1">
    <name type="scientific">marine sediment metagenome</name>
    <dbReference type="NCBI Taxonomy" id="412755"/>
    <lineage>
        <taxon>unclassified sequences</taxon>
        <taxon>metagenomes</taxon>
        <taxon>ecological metagenomes</taxon>
    </lineage>
</organism>
<proteinExistence type="predicted"/>
<accession>A0A0F9DA72</accession>
<evidence type="ECO:0000313" key="1">
    <source>
        <dbReference type="EMBL" id="KKL50626.1"/>
    </source>
</evidence>
<reference evidence="1" key="1">
    <citation type="journal article" date="2015" name="Nature">
        <title>Complex archaea that bridge the gap between prokaryotes and eukaryotes.</title>
        <authorList>
            <person name="Spang A."/>
            <person name="Saw J.H."/>
            <person name="Jorgensen S.L."/>
            <person name="Zaremba-Niedzwiedzka K."/>
            <person name="Martijn J."/>
            <person name="Lind A.E."/>
            <person name="van Eijk R."/>
            <person name="Schleper C."/>
            <person name="Guy L."/>
            <person name="Ettema T.J."/>
        </authorList>
    </citation>
    <scope>NUCLEOTIDE SEQUENCE</scope>
</reference>
<gene>
    <name evidence="1" type="ORF">LCGC14_2303630</name>
</gene>
<dbReference type="EMBL" id="LAZR01032532">
    <property type="protein sequence ID" value="KKL50626.1"/>
    <property type="molecule type" value="Genomic_DNA"/>
</dbReference>
<sequence length="44" mass="4808">MGGFMMLILGLLIGGIAIYAFLNVDFKPNQQPTQTIDKNIPLAE</sequence>
<dbReference type="AlphaFoldDB" id="A0A0F9DA72"/>